<dbReference type="Proteomes" id="UP001159405">
    <property type="component" value="Unassembled WGS sequence"/>
</dbReference>
<feature type="compositionally biased region" description="Basic and acidic residues" evidence="1">
    <location>
        <begin position="66"/>
        <end position="75"/>
    </location>
</feature>
<dbReference type="PANTHER" id="PTHR31206">
    <property type="entry name" value="LP10445P"/>
    <property type="match status" value="1"/>
</dbReference>
<organism evidence="2 3">
    <name type="scientific">Porites lobata</name>
    <dbReference type="NCBI Taxonomy" id="104759"/>
    <lineage>
        <taxon>Eukaryota</taxon>
        <taxon>Metazoa</taxon>
        <taxon>Cnidaria</taxon>
        <taxon>Anthozoa</taxon>
        <taxon>Hexacorallia</taxon>
        <taxon>Scleractinia</taxon>
        <taxon>Fungiina</taxon>
        <taxon>Poritidae</taxon>
        <taxon>Porites</taxon>
    </lineage>
</organism>
<comment type="caution">
    <text evidence="2">The sequence shown here is derived from an EMBL/GenBank/DDBJ whole genome shotgun (WGS) entry which is preliminary data.</text>
</comment>
<sequence length="224" mass="25580">MATASNMATEQTALTEDSKDDSDDEDKNNVDLGVAGLPQVNFSESKNEFETINLDGDGDDEEEADPSDRDLSDDKRKKKYRKKKKRSQPLEDSSESSSDDDRKTCRKKKEPEVNPSDLTWTLWLWYYVVALSTGALKVAEYLGEKLAAFFGITTPKYQYVIDEYYRLKQQEKEEEEAEKREREYVERMAAERLASLEGGDNLNLHIDQELMNGKVPDPSASEKP</sequence>
<evidence type="ECO:0000313" key="2">
    <source>
        <dbReference type="EMBL" id="CAH3150016.1"/>
    </source>
</evidence>
<accession>A0ABN8PTD9</accession>
<name>A0ABN8PTD9_9CNID</name>
<evidence type="ECO:0000256" key="1">
    <source>
        <dbReference type="SAM" id="MobiDB-lite"/>
    </source>
</evidence>
<reference evidence="2 3" key="1">
    <citation type="submission" date="2022-05" db="EMBL/GenBank/DDBJ databases">
        <authorList>
            <consortium name="Genoscope - CEA"/>
            <person name="William W."/>
        </authorList>
    </citation>
    <scope>NUCLEOTIDE SEQUENCE [LARGE SCALE GENOMIC DNA]</scope>
</reference>
<keyword evidence="3" id="KW-1185">Reference proteome</keyword>
<feature type="compositionally biased region" description="Acidic residues" evidence="1">
    <location>
        <begin position="56"/>
        <end position="65"/>
    </location>
</feature>
<proteinExistence type="predicted"/>
<feature type="compositionally biased region" description="Polar residues" evidence="1">
    <location>
        <begin position="1"/>
        <end position="15"/>
    </location>
</feature>
<dbReference type="PANTHER" id="PTHR31206:SF1">
    <property type="entry name" value="LP10445P"/>
    <property type="match status" value="1"/>
</dbReference>
<evidence type="ECO:0008006" key="4">
    <source>
        <dbReference type="Google" id="ProtNLM"/>
    </source>
</evidence>
<dbReference type="Pfam" id="PF14774">
    <property type="entry name" value="FAM177"/>
    <property type="match status" value="1"/>
</dbReference>
<gene>
    <name evidence="2" type="ORF">PLOB_00047194</name>
</gene>
<dbReference type="EMBL" id="CALNXK010000088">
    <property type="protein sequence ID" value="CAH3150016.1"/>
    <property type="molecule type" value="Genomic_DNA"/>
</dbReference>
<protein>
    <recommendedName>
        <fullName evidence="4">Protein FAM177A1</fullName>
    </recommendedName>
</protein>
<dbReference type="InterPro" id="IPR028260">
    <property type="entry name" value="FAM177"/>
</dbReference>
<evidence type="ECO:0000313" key="3">
    <source>
        <dbReference type="Proteomes" id="UP001159405"/>
    </source>
</evidence>
<feature type="region of interest" description="Disordered" evidence="1">
    <location>
        <begin position="1"/>
        <end position="112"/>
    </location>
</feature>
<feature type="compositionally biased region" description="Basic residues" evidence="1">
    <location>
        <begin position="76"/>
        <end position="87"/>
    </location>
</feature>